<evidence type="ECO:0000313" key="5">
    <source>
        <dbReference type="EMBL" id="ENH97962.1"/>
    </source>
</evidence>
<dbReference type="SUPFAM" id="SSF55890">
    <property type="entry name" value="Sporulation response regulatory protein Spo0B"/>
    <property type="match status" value="1"/>
</dbReference>
<dbReference type="Gene3D" id="3.30.565.30">
    <property type="entry name" value="Sporulation initiation phosphotransferase B (SpoOB), C-terminal domain"/>
    <property type="match status" value="1"/>
</dbReference>
<dbReference type="InterPro" id="IPR039506">
    <property type="entry name" value="SPOB_a"/>
</dbReference>
<reference evidence="5 6" key="1">
    <citation type="submission" date="2013-03" db="EMBL/GenBank/DDBJ databases">
        <title>Draft genome sequence of Gracibacillus halophilus YIM-C55.5, a moderately halophilic and thermophilic organism from the Xiaochaidamu salt lake.</title>
        <authorList>
            <person name="Sugumar T."/>
            <person name="Polireddy D.R."/>
            <person name="Antony A."/>
            <person name="Madhava Y.R."/>
            <person name="Sivakumar N."/>
        </authorList>
    </citation>
    <scope>NUCLEOTIDE SEQUENCE [LARGE SCALE GENOMIC DNA]</scope>
    <source>
        <strain evidence="5 6">YIM-C55.5</strain>
    </source>
</reference>
<organism evidence="5 6">
    <name type="scientific">Gracilibacillus halophilus YIM-C55.5</name>
    <dbReference type="NCBI Taxonomy" id="1308866"/>
    <lineage>
        <taxon>Bacteria</taxon>
        <taxon>Bacillati</taxon>
        <taxon>Bacillota</taxon>
        <taxon>Bacilli</taxon>
        <taxon>Bacillales</taxon>
        <taxon>Bacillaceae</taxon>
        <taxon>Gracilibacillus</taxon>
    </lineage>
</organism>
<dbReference type="InterPro" id="IPR037100">
    <property type="entry name" value="Spo0B_C_sf"/>
</dbReference>
<keyword evidence="3" id="KW-0418">Kinase</keyword>
<dbReference type="eggNOG" id="COG3290">
    <property type="taxonomic scope" value="Bacteria"/>
</dbReference>
<keyword evidence="2" id="KW-0808">Transferase</keyword>
<dbReference type="InterPro" id="IPR016120">
    <property type="entry name" value="Sig_transdc_His_kin_SpoOB"/>
</dbReference>
<comment type="caution">
    <text evidence="5">The sequence shown here is derived from an EMBL/GenBank/DDBJ whole genome shotgun (WGS) entry which is preliminary data.</text>
</comment>
<keyword evidence="6" id="KW-1185">Reference proteome</keyword>
<proteinExistence type="predicted"/>
<dbReference type="GO" id="GO:0000155">
    <property type="term" value="F:phosphorelay sensor kinase activity"/>
    <property type="evidence" value="ECO:0007669"/>
    <property type="project" value="InterPro"/>
</dbReference>
<dbReference type="EMBL" id="APML01000010">
    <property type="protein sequence ID" value="ENH97962.1"/>
    <property type="molecule type" value="Genomic_DNA"/>
</dbReference>
<feature type="domain" description="SpoOB alpha-helical" evidence="4">
    <location>
        <begin position="3"/>
        <end position="51"/>
    </location>
</feature>
<evidence type="ECO:0000256" key="3">
    <source>
        <dbReference type="ARBA" id="ARBA00022777"/>
    </source>
</evidence>
<evidence type="ECO:0000256" key="2">
    <source>
        <dbReference type="ARBA" id="ARBA00022679"/>
    </source>
</evidence>
<dbReference type="STRING" id="1308866.J416_02871"/>
<dbReference type="AlphaFoldDB" id="N4WPB2"/>
<evidence type="ECO:0000313" key="6">
    <source>
        <dbReference type="Proteomes" id="UP000012283"/>
    </source>
</evidence>
<dbReference type="RefSeq" id="WP_003464268.1">
    <property type="nucleotide sequence ID" value="NZ_APML01000010.1"/>
</dbReference>
<name>N4WPB2_9BACI</name>
<accession>N4WPB2</accession>
<dbReference type="Pfam" id="PF14689">
    <property type="entry name" value="SPOB_a"/>
    <property type="match status" value="1"/>
</dbReference>
<sequence length="171" mass="20159">MNEEEIVEIIRHYRHDWLNELQLIMGYAQMGKLERVQEKTQDILAMTNHERALDQLGLPKTLITILQQQWRTDEISLTYQVNREQQNVEASDEQVEKHLSQLLQQLRQMATTTNPMNVELMLNADTDQLVIQAVISPSQAYNKQEIKYIQNLSFIQKITTEDSVIHIEWIE</sequence>
<dbReference type="OrthoDB" id="2375606at2"/>
<dbReference type="PATRIC" id="fig|1308866.3.peg.583"/>
<evidence type="ECO:0000259" key="4">
    <source>
        <dbReference type="Pfam" id="PF14689"/>
    </source>
</evidence>
<evidence type="ECO:0000256" key="1">
    <source>
        <dbReference type="ARBA" id="ARBA00022553"/>
    </source>
</evidence>
<dbReference type="Proteomes" id="UP000012283">
    <property type="component" value="Unassembled WGS sequence"/>
</dbReference>
<protein>
    <recommendedName>
        <fullName evidence="4">SpoOB alpha-helical domain-containing protein</fullName>
    </recommendedName>
</protein>
<gene>
    <name evidence="5" type="ORF">J416_02871</name>
</gene>
<keyword evidence="1" id="KW-0597">Phosphoprotein</keyword>
<dbReference type="Gene3D" id="1.10.287.130">
    <property type="match status" value="1"/>
</dbReference>